<reference evidence="2 3" key="1">
    <citation type="submission" date="2024-09" db="EMBL/GenBank/DDBJ databases">
        <authorList>
            <person name="Sun Q."/>
            <person name="Mori K."/>
        </authorList>
    </citation>
    <scope>NUCLEOTIDE SEQUENCE [LARGE SCALE GENOMIC DNA]</scope>
    <source>
        <strain evidence="2 3">CECT 8064</strain>
    </source>
</reference>
<evidence type="ECO:0000256" key="1">
    <source>
        <dbReference type="SAM" id="Coils"/>
    </source>
</evidence>
<evidence type="ECO:0000313" key="3">
    <source>
        <dbReference type="Proteomes" id="UP001589645"/>
    </source>
</evidence>
<gene>
    <name evidence="2" type="ORF">ACFFUV_18160</name>
</gene>
<protein>
    <submittedName>
        <fullName evidence="2">Uncharacterized protein</fullName>
    </submittedName>
</protein>
<dbReference type="RefSeq" id="WP_253658063.1">
    <property type="nucleotide sequence ID" value="NZ_JBHMEP010000007.1"/>
</dbReference>
<dbReference type="Proteomes" id="UP001589645">
    <property type="component" value="Unassembled WGS sequence"/>
</dbReference>
<organism evidence="2 3">
    <name type="scientific">Vibrio olivae</name>
    <dbReference type="NCBI Taxonomy" id="1243002"/>
    <lineage>
        <taxon>Bacteria</taxon>
        <taxon>Pseudomonadati</taxon>
        <taxon>Pseudomonadota</taxon>
        <taxon>Gammaproteobacteria</taxon>
        <taxon>Vibrionales</taxon>
        <taxon>Vibrionaceae</taxon>
        <taxon>Vibrio</taxon>
    </lineage>
</organism>
<keyword evidence="3" id="KW-1185">Reference proteome</keyword>
<proteinExistence type="predicted"/>
<comment type="caution">
    <text evidence="2">The sequence shown here is derived from an EMBL/GenBank/DDBJ whole genome shotgun (WGS) entry which is preliminary data.</text>
</comment>
<sequence>MDINIQALLKALEDETVRAKVREIVVEKNDCVEPPSEKEQVSRFDDSELECAKASLQKVESENEDLKQFIDKLKSLLCMEKEAKEKAGVRVGQLSEQNGDKDLLVVKLQADLKLLAETKNQLQNDVTELNQKLEYYRNNFRDDLQVLELYSRLSEQTLQSLSGIFKDTTVQGLISCGIQEKNISNLWDYAKSETVNGNNGDIANVISLFNLLFKRFTLAYPMFALQEVSSGDSFDTQCHIKHSSSHNTSGSITQIMLHGYVNTKTGKVIKPSVVKL</sequence>
<feature type="coiled-coil region" evidence="1">
    <location>
        <begin position="105"/>
        <end position="139"/>
    </location>
</feature>
<accession>A0ABV5HRL6</accession>
<name>A0ABV5HRL6_9VIBR</name>
<dbReference type="EMBL" id="JBHMEP010000007">
    <property type="protein sequence ID" value="MFB9136897.1"/>
    <property type="molecule type" value="Genomic_DNA"/>
</dbReference>
<evidence type="ECO:0000313" key="2">
    <source>
        <dbReference type="EMBL" id="MFB9136897.1"/>
    </source>
</evidence>
<feature type="coiled-coil region" evidence="1">
    <location>
        <begin position="49"/>
        <end position="76"/>
    </location>
</feature>
<keyword evidence="1" id="KW-0175">Coiled coil</keyword>